<dbReference type="InterPro" id="IPR035959">
    <property type="entry name" value="RutC-like_sf"/>
</dbReference>
<organism evidence="1 2">
    <name type="scientific">Ancylobacter vacuolatus</name>
    <dbReference type="NCBI Taxonomy" id="223389"/>
    <lineage>
        <taxon>Bacteria</taxon>
        <taxon>Pseudomonadati</taxon>
        <taxon>Pseudomonadota</taxon>
        <taxon>Alphaproteobacteria</taxon>
        <taxon>Hyphomicrobiales</taxon>
        <taxon>Xanthobacteraceae</taxon>
        <taxon>Ancylobacter</taxon>
    </lineage>
</organism>
<dbReference type="SUPFAM" id="SSF55298">
    <property type="entry name" value="YjgF-like"/>
    <property type="match status" value="1"/>
</dbReference>
<evidence type="ECO:0000313" key="1">
    <source>
        <dbReference type="EMBL" id="MDQ0348599.1"/>
    </source>
</evidence>
<name>A0ABU0DJK5_9HYPH</name>
<dbReference type="PANTHER" id="PTHR43857">
    <property type="entry name" value="BLR7761 PROTEIN"/>
    <property type="match status" value="1"/>
</dbReference>
<protein>
    <submittedName>
        <fullName evidence="1">Enamine deaminase RidA (YjgF/YER057c/UK114 family)</fullName>
    </submittedName>
</protein>
<evidence type="ECO:0000313" key="2">
    <source>
        <dbReference type="Proteomes" id="UP001238467"/>
    </source>
</evidence>
<dbReference type="CDD" id="cd00448">
    <property type="entry name" value="YjgF_YER057c_UK114_family"/>
    <property type="match status" value="1"/>
</dbReference>
<dbReference type="InterPro" id="IPR006175">
    <property type="entry name" value="YjgF/YER057c/UK114"/>
</dbReference>
<dbReference type="EMBL" id="JAUSUH010000006">
    <property type="protein sequence ID" value="MDQ0348599.1"/>
    <property type="molecule type" value="Genomic_DNA"/>
</dbReference>
<accession>A0ABU0DJK5</accession>
<dbReference type="Proteomes" id="UP001238467">
    <property type="component" value="Unassembled WGS sequence"/>
</dbReference>
<dbReference type="PANTHER" id="PTHR43857:SF1">
    <property type="entry name" value="YJGH FAMILY PROTEIN"/>
    <property type="match status" value="1"/>
</dbReference>
<keyword evidence="2" id="KW-1185">Reference proteome</keyword>
<dbReference type="RefSeq" id="WP_307061535.1">
    <property type="nucleotide sequence ID" value="NZ_JAUSUH010000006.1"/>
</dbReference>
<proteinExistence type="predicted"/>
<comment type="caution">
    <text evidence="1">The sequence shown here is derived from an EMBL/GenBank/DDBJ whole genome shotgun (WGS) entry which is preliminary data.</text>
</comment>
<dbReference type="Gene3D" id="3.30.1330.40">
    <property type="entry name" value="RutC-like"/>
    <property type="match status" value="1"/>
</dbReference>
<sequence>MLRHLVPPAIRPPFARYSHAVEIPAGARLLLVSGQLGISPDDVVPESVEAQAALCLAAIDACLVAAGMAREDIVRLNAYVTDRAHLPGYMAARDRFIADPPPASTLMIVSGFARPEFKVEIEALAARAD</sequence>
<reference evidence="1 2" key="1">
    <citation type="submission" date="2023-07" db="EMBL/GenBank/DDBJ databases">
        <title>Genomic Encyclopedia of Type Strains, Phase IV (KMG-IV): sequencing the most valuable type-strain genomes for metagenomic binning, comparative biology and taxonomic classification.</title>
        <authorList>
            <person name="Goeker M."/>
        </authorList>
    </citation>
    <scope>NUCLEOTIDE SEQUENCE [LARGE SCALE GENOMIC DNA]</scope>
    <source>
        <strain evidence="1 2">DSM 1277</strain>
    </source>
</reference>
<gene>
    <name evidence="1" type="ORF">J2S76_003030</name>
</gene>
<dbReference type="Pfam" id="PF01042">
    <property type="entry name" value="Ribonuc_L-PSP"/>
    <property type="match status" value="1"/>
</dbReference>